<gene>
    <name evidence="2" type="ORF">AMET1_0140</name>
</gene>
<evidence type="ECO:0000259" key="1">
    <source>
        <dbReference type="PROSITE" id="PS51379"/>
    </source>
</evidence>
<dbReference type="PROSITE" id="PS51379">
    <property type="entry name" value="4FE4S_FER_2"/>
    <property type="match status" value="2"/>
</dbReference>
<sequence>MSFDKLKKEVVDSGLCRICGACVAACKPGVIEVDDGPNLIDECVECGLCTDVCPEINDLDSFGLKELDRERSISVRSRNPEVIEKSQDGGAVTSILISLLNKNEIDAAVVVGQTDSWKPIPYVVTRPEEVLESAGTKFGSAAILSKVRKASQHGEIAVVGTPCQIEAAKILNENGVGNIKYYIGVFCMKNFQHQQLFKVITDKAECDACDIEKIGINKGKFNYKINGSESILELSEINHCVRPVCKECSEFESKHSDISVGSIASSNGWSTLIIRNEKGKKIYNTAKKDLKTKKLKTLKPIDKLAKIKQKQTQKQTQK</sequence>
<dbReference type="SUPFAM" id="SSF54862">
    <property type="entry name" value="4Fe-4S ferredoxins"/>
    <property type="match status" value="1"/>
</dbReference>
<feature type="domain" description="4Fe-4S ferredoxin-type" evidence="1">
    <location>
        <begin position="7"/>
        <end position="36"/>
    </location>
</feature>
<protein>
    <submittedName>
        <fullName evidence="2">Coenzyme F420-reducing hydrogenase beta subunit</fullName>
    </submittedName>
</protein>
<dbReference type="PANTHER" id="PTHR31332">
    <property type="entry name" value="7-HYDROXYMETHYL CHLOROPHYLL A REDUCTASE, CHLOROPLASTIC"/>
    <property type="match status" value="1"/>
</dbReference>
<dbReference type="InterPro" id="IPR007525">
    <property type="entry name" value="FrhB_FdhB_C"/>
</dbReference>
<evidence type="ECO:0000313" key="3">
    <source>
        <dbReference type="Proteomes" id="UP000195137"/>
    </source>
</evidence>
<dbReference type="PROSITE" id="PS00198">
    <property type="entry name" value="4FE4S_FER_1"/>
    <property type="match status" value="1"/>
</dbReference>
<dbReference type="OrthoDB" id="38261at2157"/>
<dbReference type="InterPro" id="IPR007516">
    <property type="entry name" value="Co_F420_Hydgase/DH_bsu_N"/>
</dbReference>
<evidence type="ECO:0000313" key="2">
    <source>
        <dbReference type="EMBL" id="OUJ19470.1"/>
    </source>
</evidence>
<dbReference type="Proteomes" id="UP000195137">
    <property type="component" value="Unassembled WGS sequence"/>
</dbReference>
<dbReference type="PANTHER" id="PTHR31332:SF0">
    <property type="entry name" value="7-HYDROXYMETHYL CHLOROPHYLL A REDUCTASE, CHLOROPLASTIC"/>
    <property type="match status" value="1"/>
</dbReference>
<name>A0A1Y3GDY4_9EURY</name>
<dbReference type="EMBL" id="MRZU01000002">
    <property type="protein sequence ID" value="OUJ19470.1"/>
    <property type="molecule type" value="Genomic_DNA"/>
</dbReference>
<accession>A0A1Y3GDY4</accession>
<dbReference type="InterPro" id="IPR017900">
    <property type="entry name" value="4Fe4S_Fe_S_CS"/>
</dbReference>
<feature type="domain" description="4Fe-4S ferredoxin-type" evidence="1">
    <location>
        <begin position="41"/>
        <end position="62"/>
    </location>
</feature>
<organism evidence="2 3">
    <name type="scientific">Methanonatronarchaeum thermophilum</name>
    <dbReference type="NCBI Taxonomy" id="1927129"/>
    <lineage>
        <taxon>Archaea</taxon>
        <taxon>Methanobacteriati</taxon>
        <taxon>Methanobacteriota</taxon>
        <taxon>Methanonatronarchaeia</taxon>
        <taxon>Methanonatronarchaeales</taxon>
        <taxon>Methanonatronarchaeaceae</taxon>
        <taxon>Methanonatronarchaeum</taxon>
    </lineage>
</organism>
<dbReference type="InterPro" id="IPR017896">
    <property type="entry name" value="4Fe4S_Fe-S-bd"/>
</dbReference>
<dbReference type="Pfam" id="PF04422">
    <property type="entry name" value="FrhB_FdhB_N"/>
    <property type="match status" value="1"/>
</dbReference>
<dbReference type="GO" id="GO:0052592">
    <property type="term" value="F:oxidoreductase activity, acting on CH or CH2 groups, with an iron-sulfur protein as acceptor"/>
    <property type="evidence" value="ECO:0007669"/>
    <property type="project" value="TreeGrafter"/>
</dbReference>
<keyword evidence="3" id="KW-1185">Reference proteome</keyword>
<dbReference type="Pfam" id="PF04432">
    <property type="entry name" value="FrhB_FdhB_C"/>
    <property type="match status" value="1"/>
</dbReference>
<dbReference type="RefSeq" id="WP_161490691.1">
    <property type="nucleotide sequence ID" value="NZ_MRZU01000002.1"/>
</dbReference>
<dbReference type="Gene3D" id="3.30.70.20">
    <property type="match status" value="1"/>
</dbReference>
<proteinExistence type="predicted"/>
<dbReference type="AlphaFoldDB" id="A0A1Y3GDY4"/>
<reference evidence="2 3" key="1">
    <citation type="submission" date="2016-12" db="EMBL/GenBank/DDBJ databases">
        <title>Discovery of methanogenic haloarchaea.</title>
        <authorList>
            <person name="Sorokin D.Y."/>
            <person name="Makarova K.S."/>
            <person name="Abbas B."/>
            <person name="Ferrer M."/>
            <person name="Golyshin P.N."/>
        </authorList>
    </citation>
    <scope>NUCLEOTIDE SEQUENCE [LARGE SCALE GENOMIC DNA]</scope>
    <source>
        <strain evidence="2">AMET1</strain>
    </source>
</reference>
<dbReference type="InterPro" id="IPR045220">
    <property type="entry name" value="FRHB/FDHB/HCAR-like"/>
</dbReference>
<comment type="caution">
    <text evidence="2">The sequence shown here is derived from an EMBL/GenBank/DDBJ whole genome shotgun (WGS) entry which is preliminary data.</text>
</comment>